<evidence type="ECO:0000313" key="3">
    <source>
        <dbReference type="Proteomes" id="UP000288805"/>
    </source>
</evidence>
<dbReference type="GO" id="GO:0004722">
    <property type="term" value="F:protein serine/threonine phosphatase activity"/>
    <property type="evidence" value="ECO:0007669"/>
    <property type="project" value="InterPro"/>
</dbReference>
<dbReference type="CDD" id="cd00143">
    <property type="entry name" value="PP2Cc"/>
    <property type="match status" value="1"/>
</dbReference>
<dbReference type="InterPro" id="IPR015655">
    <property type="entry name" value="PP2C"/>
</dbReference>
<dbReference type="InterPro" id="IPR001932">
    <property type="entry name" value="PPM-type_phosphatase-like_dom"/>
</dbReference>
<dbReference type="PANTHER" id="PTHR47992">
    <property type="entry name" value="PROTEIN PHOSPHATASE"/>
    <property type="match status" value="1"/>
</dbReference>
<comment type="caution">
    <text evidence="2">The sequence shown here is derived from an EMBL/GenBank/DDBJ whole genome shotgun (WGS) entry which is preliminary data.</text>
</comment>
<feature type="domain" description="PPM-type phosphatase" evidence="1">
    <location>
        <begin position="1"/>
        <end position="360"/>
    </location>
</feature>
<reference evidence="2 3" key="1">
    <citation type="journal article" date="2018" name="PLoS Genet.">
        <title>Population sequencing reveals clonal diversity and ancestral inbreeding in the grapevine cultivar Chardonnay.</title>
        <authorList>
            <person name="Roach M.J."/>
            <person name="Johnson D.L."/>
            <person name="Bohlmann J."/>
            <person name="van Vuuren H.J."/>
            <person name="Jones S.J."/>
            <person name="Pretorius I.S."/>
            <person name="Schmidt S.A."/>
            <person name="Borneman A.R."/>
        </authorList>
    </citation>
    <scope>NUCLEOTIDE SEQUENCE [LARGE SCALE GENOMIC DNA]</scope>
    <source>
        <strain evidence="3">cv. Chardonnay</strain>
        <tissue evidence="2">Leaf</tissue>
    </source>
</reference>
<dbReference type="Gene3D" id="3.60.40.10">
    <property type="entry name" value="PPM-type phosphatase domain"/>
    <property type="match status" value="1"/>
</dbReference>
<dbReference type="Proteomes" id="UP000288805">
    <property type="component" value="Unassembled WGS sequence"/>
</dbReference>
<dbReference type="SMART" id="SM00332">
    <property type="entry name" value="PP2Cc"/>
    <property type="match status" value="1"/>
</dbReference>
<proteinExistence type="predicted"/>
<organism evidence="2 3">
    <name type="scientific">Vitis vinifera</name>
    <name type="common">Grape</name>
    <dbReference type="NCBI Taxonomy" id="29760"/>
    <lineage>
        <taxon>Eukaryota</taxon>
        <taxon>Viridiplantae</taxon>
        <taxon>Streptophyta</taxon>
        <taxon>Embryophyta</taxon>
        <taxon>Tracheophyta</taxon>
        <taxon>Spermatophyta</taxon>
        <taxon>Magnoliopsida</taxon>
        <taxon>eudicotyledons</taxon>
        <taxon>Gunneridae</taxon>
        <taxon>Pentapetalae</taxon>
        <taxon>rosids</taxon>
        <taxon>Vitales</taxon>
        <taxon>Vitaceae</taxon>
        <taxon>Viteae</taxon>
        <taxon>Vitis</taxon>
    </lineage>
</organism>
<dbReference type="PROSITE" id="PS51746">
    <property type="entry name" value="PPM_2"/>
    <property type="match status" value="1"/>
</dbReference>
<sequence length="361" mass="40235">MSLTLKKNHKFASALKQLGRFMYAREGVGHLPSPHQLQVSPFDAEYSFTSPSCQEGQQGGVQGEKQKDLYLWMAKCPSGPSVKFMVDAVHTMEELKLTGNHLKGSRARQFLYPKMKKKAAPKSHFEVTLFSFAMIRFRHMAWTHILRMMDRGLGNVQVKYGIGLVACTLFRMYQFMQGSATERIGLNKVKGVLDSFVLTVTLRTRKTMRSVTTELHLDVISTVGCMGGFEGTPNQTSLVEALHGGHAALSHGGDPSRTRPVAIPRSVPRVDWQLAMARAFGDEKLKEHTTSEPDVAIVMMDTDVKFIILAGDGLWNVMSNQEAADCIRELRYAQETSEELIKEALSRGSHDDISCVVVAFH</sequence>
<dbReference type="SUPFAM" id="SSF81606">
    <property type="entry name" value="PP2C-like"/>
    <property type="match status" value="1"/>
</dbReference>
<dbReference type="AlphaFoldDB" id="A0A438CLI8"/>
<accession>A0A438CLI8</accession>
<protein>
    <recommendedName>
        <fullName evidence="1">PPM-type phosphatase domain-containing protein</fullName>
    </recommendedName>
</protein>
<name>A0A438CLI8_VITVI</name>
<dbReference type="InterPro" id="IPR036457">
    <property type="entry name" value="PPM-type-like_dom_sf"/>
</dbReference>
<dbReference type="Pfam" id="PF00481">
    <property type="entry name" value="PP2C"/>
    <property type="match status" value="1"/>
</dbReference>
<dbReference type="EMBL" id="QGNW01002180">
    <property type="protein sequence ID" value="RVW24061.1"/>
    <property type="molecule type" value="Genomic_DNA"/>
</dbReference>
<evidence type="ECO:0000259" key="1">
    <source>
        <dbReference type="PROSITE" id="PS51746"/>
    </source>
</evidence>
<evidence type="ECO:0000313" key="2">
    <source>
        <dbReference type="EMBL" id="RVW24061.1"/>
    </source>
</evidence>
<gene>
    <name evidence="2" type="primary">Os07g0507000</name>
    <name evidence="2" type="ORF">CK203_091313</name>
</gene>